<dbReference type="CDD" id="cd01097">
    <property type="entry name" value="Tetrahydromethanopterin_reductase"/>
    <property type="match status" value="1"/>
</dbReference>
<dbReference type="GO" id="GO:0016491">
    <property type="term" value="F:oxidoreductase activity"/>
    <property type="evidence" value="ECO:0007669"/>
    <property type="project" value="UniProtKB-KW"/>
</dbReference>
<dbReference type="InterPro" id="IPR011251">
    <property type="entry name" value="Luciferase-like_dom"/>
</dbReference>
<dbReference type="PANTHER" id="PTHR43244:SF1">
    <property type="entry name" value="5,10-METHYLENETETRAHYDROMETHANOPTERIN REDUCTASE"/>
    <property type="match status" value="1"/>
</dbReference>
<dbReference type="InterPro" id="IPR019910">
    <property type="entry name" value="Lucif-like_OxRdtase_MSMEG_4879"/>
</dbReference>
<dbReference type="Pfam" id="PF00296">
    <property type="entry name" value="Bac_luciferase"/>
    <property type="match status" value="1"/>
</dbReference>
<gene>
    <name evidence="3" type="ORF">ACH49W_28220</name>
</gene>
<protein>
    <submittedName>
        <fullName evidence="3">TIGR03564 family F420-dependent LLM class oxidoreductase</fullName>
        <ecNumber evidence="3">1.-.-.-</ecNumber>
    </submittedName>
</protein>
<dbReference type="InterPro" id="IPR036661">
    <property type="entry name" value="Luciferase-like_sf"/>
</dbReference>
<feature type="domain" description="Luciferase-like" evidence="2">
    <location>
        <begin position="11"/>
        <end position="267"/>
    </location>
</feature>
<keyword evidence="4" id="KW-1185">Reference proteome</keyword>
<dbReference type="Proteomes" id="UP001611415">
    <property type="component" value="Unassembled WGS sequence"/>
</dbReference>
<dbReference type="EC" id="1.-.-.-" evidence="3"/>
<reference evidence="3 4" key="1">
    <citation type="submission" date="2024-10" db="EMBL/GenBank/DDBJ databases">
        <title>The Natural Products Discovery Center: Release of the First 8490 Sequenced Strains for Exploring Actinobacteria Biosynthetic Diversity.</title>
        <authorList>
            <person name="Kalkreuter E."/>
            <person name="Kautsar S.A."/>
            <person name="Yang D."/>
            <person name="Bader C.D."/>
            <person name="Teijaro C.N."/>
            <person name="Fluegel L."/>
            <person name="Davis C.M."/>
            <person name="Simpson J.R."/>
            <person name="Lauterbach L."/>
            <person name="Steele A.D."/>
            <person name="Gui C."/>
            <person name="Meng S."/>
            <person name="Li G."/>
            <person name="Viehrig K."/>
            <person name="Ye F."/>
            <person name="Su P."/>
            <person name="Kiefer A.F."/>
            <person name="Nichols A."/>
            <person name="Cepeda A.J."/>
            <person name="Yan W."/>
            <person name="Fan B."/>
            <person name="Jiang Y."/>
            <person name="Adhikari A."/>
            <person name="Zheng C.-J."/>
            <person name="Schuster L."/>
            <person name="Cowan T.M."/>
            <person name="Smanski M.J."/>
            <person name="Chevrette M.G."/>
            <person name="De Carvalho L.P.S."/>
            <person name="Shen B."/>
        </authorList>
    </citation>
    <scope>NUCLEOTIDE SEQUENCE [LARGE SCALE GENOMIC DNA]</scope>
    <source>
        <strain evidence="3 4">NPDC019275</strain>
    </source>
</reference>
<proteinExistence type="predicted"/>
<accession>A0ABW7X827</accession>
<dbReference type="SUPFAM" id="SSF51679">
    <property type="entry name" value="Bacterial luciferase-like"/>
    <property type="match status" value="1"/>
</dbReference>
<evidence type="ECO:0000259" key="2">
    <source>
        <dbReference type="Pfam" id="PF00296"/>
    </source>
</evidence>
<keyword evidence="1 3" id="KW-0560">Oxidoreductase</keyword>
<evidence type="ECO:0000256" key="1">
    <source>
        <dbReference type="ARBA" id="ARBA00023002"/>
    </source>
</evidence>
<dbReference type="NCBIfam" id="TIGR03564">
    <property type="entry name" value="F420_MSMEG_4879"/>
    <property type="match status" value="1"/>
</dbReference>
<name>A0ABW7X827_9NOCA</name>
<comment type="caution">
    <text evidence="3">The sequence shown here is derived from an EMBL/GenBank/DDBJ whole genome shotgun (WGS) entry which is preliminary data.</text>
</comment>
<dbReference type="InterPro" id="IPR050564">
    <property type="entry name" value="F420-G6PD/mer"/>
</dbReference>
<dbReference type="RefSeq" id="WP_357410275.1">
    <property type="nucleotide sequence ID" value="NZ_JBEYCD010000019.1"/>
</dbReference>
<dbReference type="PANTHER" id="PTHR43244">
    <property type="match status" value="1"/>
</dbReference>
<dbReference type="EMBL" id="JBIRYO010000023">
    <property type="protein sequence ID" value="MFI2477281.1"/>
    <property type="molecule type" value="Genomic_DNA"/>
</dbReference>
<evidence type="ECO:0000313" key="4">
    <source>
        <dbReference type="Proteomes" id="UP001611415"/>
    </source>
</evidence>
<sequence>MSIGVALGPSALDTSENAVDTAVEFGRRAAAAGLDSLWFGQQFSHDTIGVAAVVGREVPELEVGTSAVPIPARHPLFVASQAQTAQAAVHGRFTLGLGLGAAAFSEPVFGIDYDRPIARLREFLTVLRDVFHTGTVDFHGETLTAATPFSAAVAGASPVPVLVAAMGPQALRVTGELADGTLPFLVGPRALGEHIVEPLTAAVERAGRPRPRIAVLVPGVVTADTDGARAKAVAHTAFYDDIPSYRRIVELSGARRAAELVVIGDEAVIAARVAEYFDAGATDVIFTQTDLTTPEDQRRTWEVLGALRRSRRSDAATALL</sequence>
<dbReference type="Gene3D" id="3.20.20.30">
    <property type="entry name" value="Luciferase-like domain"/>
    <property type="match status" value="1"/>
</dbReference>
<evidence type="ECO:0000313" key="3">
    <source>
        <dbReference type="EMBL" id="MFI2477281.1"/>
    </source>
</evidence>
<organism evidence="3 4">
    <name type="scientific">Nocardia xishanensis</name>
    <dbReference type="NCBI Taxonomy" id="238964"/>
    <lineage>
        <taxon>Bacteria</taxon>
        <taxon>Bacillati</taxon>
        <taxon>Actinomycetota</taxon>
        <taxon>Actinomycetes</taxon>
        <taxon>Mycobacteriales</taxon>
        <taxon>Nocardiaceae</taxon>
        <taxon>Nocardia</taxon>
    </lineage>
</organism>